<keyword evidence="6" id="KW-1185">Reference proteome</keyword>
<organism evidence="5 6">
    <name type="scientific">Williamsia serinedens</name>
    <dbReference type="NCBI Taxonomy" id="391736"/>
    <lineage>
        <taxon>Bacteria</taxon>
        <taxon>Bacillati</taxon>
        <taxon>Actinomycetota</taxon>
        <taxon>Actinomycetes</taxon>
        <taxon>Mycobacteriales</taxon>
        <taxon>Nocardiaceae</taxon>
        <taxon>Williamsia</taxon>
    </lineage>
</organism>
<feature type="domain" description="Carboxylesterase type B" evidence="4">
    <location>
        <begin position="3"/>
        <end position="493"/>
    </location>
</feature>
<dbReference type="Proteomes" id="UP001205740">
    <property type="component" value="Unassembled WGS sequence"/>
</dbReference>
<name>A0ABT1GX07_9NOCA</name>
<dbReference type="InterPro" id="IPR029058">
    <property type="entry name" value="AB_hydrolase_fold"/>
</dbReference>
<dbReference type="PROSITE" id="PS00122">
    <property type="entry name" value="CARBOXYLESTERASE_B_1"/>
    <property type="match status" value="1"/>
</dbReference>
<gene>
    <name evidence="5" type="ORF">LX12_000673</name>
</gene>
<reference evidence="5 6" key="1">
    <citation type="submission" date="2022-06" db="EMBL/GenBank/DDBJ databases">
        <title>Genomic Encyclopedia of Archaeal and Bacterial Type Strains, Phase II (KMG-II): from individual species to whole genera.</title>
        <authorList>
            <person name="Goeker M."/>
        </authorList>
    </citation>
    <scope>NUCLEOTIDE SEQUENCE [LARGE SCALE GENOMIC DNA]</scope>
    <source>
        <strain evidence="5 6">DSM 45037</strain>
    </source>
</reference>
<dbReference type="InterPro" id="IPR000997">
    <property type="entry name" value="Cholinesterase"/>
</dbReference>
<keyword evidence="2 3" id="KW-0378">Hydrolase</keyword>
<comment type="similarity">
    <text evidence="1 3">Belongs to the type-B carboxylesterase/lipase family.</text>
</comment>
<dbReference type="InterPro" id="IPR002018">
    <property type="entry name" value="CarbesteraseB"/>
</dbReference>
<evidence type="ECO:0000259" key="4">
    <source>
        <dbReference type="Pfam" id="PF00135"/>
    </source>
</evidence>
<evidence type="ECO:0000313" key="6">
    <source>
        <dbReference type="Proteomes" id="UP001205740"/>
    </source>
</evidence>
<dbReference type="SUPFAM" id="SSF53474">
    <property type="entry name" value="alpha/beta-Hydrolases"/>
    <property type="match status" value="1"/>
</dbReference>
<sequence>MSSLEVATAQGTVRGTVDAHTGIRRWKGIPYAAPPVDDLRWRAPRPPEPWTGVRDASTFGPAAPQPRFPMFDIGEGVSVSEDCLVLNVAAPESAGPDTLRPVMVWIHGGAYIVGSGSQPIYDGPRLVRDGEVVLVTINYRLGPLGFLELTSFGDETQTFDTNLALRDVIASLEWVRDNIAAFGGDPESVTVFGESAGGGMVTTLMAVPSARGLYHRAIAQSSPATSIYDAARARIVAEQFLEKVGVAPEDVSRLRDLPVETLLKASNALFDAVPTAAPGRLAFAPVVDGDVLSEYPIDAFRAGRAAPVPLVIGTNKHEAALFRLIRSPIIPIKADAIRAMFSQIAVERPELVIPAEEDVMSAYSRVREKARGLAVARDLAFRMPTVWLADGHSTVAPVYLYRYDWASRLLKALGIGATHATELGYVFGGVRSRKRSVEFLLGGHAVARRVSERMQRRWTTFAATGRPDGGAVDPIWPAWDTQTRRALVIDAGDRVADVDAGLRAAWGDEPLSFR</sequence>
<evidence type="ECO:0000256" key="1">
    <source>
        <dbReference type="ARBA" id="ARBA00005964"/>
    </source>
</evidence>
<dbReference type="InterPro" id="IPR050309">
    <property type="entry name" value="Type-B_Carboxylest/Lipase"/>
</dbReference>
<dbReference type="Pfam" id="PF00135">
    <property type="entry name" value="COesterase"/>
    <property type="match status" value="1"/>
</dbReference>
<protein>
    <recommendedName>
        <fullName evidence="3">Carboxylic ester hydrolase</fullName>
        <ecNumber evidence="3">3.1.1.-</ecNumber>
    </recommendedName>
</protein>
<accession>A0ABT1GX07</accession>
<dbReference type="EC" id="3.1.1.-" evidence="3"/>
<dbReference type="RefSeq" id="WP_253653071.1">
    <property type="nucleotide sequence ID" value="NZ_BAAAOE010000004.1"/>
</dbReference>
<dbReference type="PRINTS" id="PR00878">
    <property type="entry name" value="CHOLNESTRASE"/>
</dbReference>
<evidence type="ECO:0000256" key="3">
    <source>
        <dbReference type="RuleBase" id="RU361235"/>
    </source>
</evidence>
<dbReference type="PANTHER" id="PTHR11559">
    <property type="entry name" value="CARBOXYLESTERASE"/>
    <property type="match status" value="1"/>
</dbReference>
<evidence type="ECO:0000313" key="5">
    <source>
        <dbReference type="EMBL" id="MCP2159509.1"/>
    </source>
</evidence>
<comment type="caution">
    <text evidence="5">The sequence shown here is derived from an EMBL/GenBank/DDBJ whole genome shotgun (WGS) entry which is preliminary data.</text>
</comment>
<dbReference type="InterPro" id="IPR019826">
    <property type="entry name" value="Carboxylesterase_B_AS"/>
</dbReference>
<evidence type="ECO:0000256" key="2">
    <source>
        <dbReference type="ARBA" id="ARBA00022801"/>
    </source>
</evidence>
<proteinExistence type="inferred from homology"/>
<dbReference type="Gene3D" id="3.40.50.1820">
    <property type="entry name" value="alpha/beta hydrolase"/>
    <property type="match status" value="1"/>
</dbReference>
<dbReference type="EMBL" id="JAMTCG010000001">
    <property type="protein sequence ID" value="MCP2159509.1"/>
    <property type="molecule type" value="Genomic_DNA"/>
</dbReference>